<dbReference type="EMBL" id="LUGG01000044">
    <property type="protein sequence ID" value="OBZ65449.1"/>
    <property type="molecule type" value="Genomic_DNA"/>
</dbReference>
<reference evidence="1 2" key="1">
    <citation type="submission" date="2016-03" db="EMBL/GenBank/DDBJ databases">
        <title>Whole genome sequencing of Grifola frondosa 9006-11.</title>
        <authorList>
            <person name="Min B."/>
            <person name="Park H."/>
            <person name="Kim J.-G."/>
            <person name="Cho H."/>
            <person name="Oh Y.-L."/>
            <person name="Kong W.-S."/>
            <person name="Choi I.-G."/>
        </authorList>
    </citation>
    <scope>NUCLEOTIDE SEQUENCE [LARGE SCALE GENOMIC DNA]</scope>
    <source>
        <strain evidence="1 2">9006-11</strain>
    </source>
</reference>
<keyword evidence="2" id="KW-1185">Reference proteome</keyword>
<sequence>MVDRSAYCAGHAREMNTVGAYLGSYALPILRTSGSYGCFLSCADVDGTVVSRQCLRMFQIHRGANDGDTYHDCELEQNILHVRRILPYADVSYMAAGVDKDQEVAAGIDVKEAAAAAEEGEAAGMTNSILDVDAQQDSPHMYNLAAPTPVSPLTRGVPNTARYRDQHTLVLSTRMLAAPVPEPLPR</sequence>
<gene>
    <name evidence="1" type="ORF">A0H81_14516</name>
</gene>
<comment type="caution">
    <text evidence="1">The sequence shown here is derived from an EMBL/GenBank/DDBJ whole genome shotgun (WGS) entry which is preliminary data.</text>
</comment>
<evidence type="ECO:0000313" key="2">
    <source>
        <dbReference type="Proteomes" id="UP000092993"/>
    </source>
</evidence>
<proteinExistence type="predicted"/>
<protein>
    <submittedName>
        <fullName evidence="1">Uncharacterized protein</fullName>
    </submittedName>
</protein>
<evidence type="ECO:0000313" key="1">
    <source>
        <dbReference type="EMBL" id="OBZ65449.1"/>
    </source>
</evidence>
<dbReference type="AlphaFoldDB" id="A0A1C7LN80"/>
<organism evidence="1 2">
    <name type="scientific">Grifola frondosa</name>
    <name type="common">Maitake</name>
    <name type="synonym">Polyporus frondosus</name>
    <dbReference type="NCBI Taxonomy" id="5627"/>
    <lineage>
        <taxon>Eukaryota</taxon>
        <taxon>Fungi</taxon>
        <taxon>Dikarya</taxon>
        <taxon>Basidiomycota</taxon>
        <taxon>Agaricomycotina</taxon>
        <taxon>Agaricomycetes</taxon>
        <taxon>Polyporales</taxon>
        <taxon>Grifolaceae</taxon>
        <taxon>Grifola</taxon>
    </lineage>
</organism>
<dbReference type="Proteomes" id="UP000092993">
    <property type="component" value="Unassembled WGS sequence"/>
</dbReference>
<name>A0A1C7LN80_GRIFR</name>
<accession>A0A1C7LN80</accession>